<keyword evidence="3" id="KW-1185">Reference proteome</keyword>
<reference evidence="3" key="1">
    <citation type="journal article" date="2019" name="Int. J. Syst. Evol. Microbiol.">
        <title>The Global Catalogue of Microorganisms (GCM) 10K type strain sequencing project: providing services to taxonomists for standard genome sequencing and annotation.</title>
        <authorList>
            <consortium name="The Broad Institute Genomics Platform"/>
            <consortium name="The Broad Institute Genome Sequencing Center for Infectious Disease"/>
            <person name="Wu L."/>
            <person name="Ma J."/>
        </authorList>
    </citation>
    <scope>NUCLEOTIDE SEQUENCE [LARGE SCALE GENOMIC DNA]</scope>
    <source>
        <strain evidence="3">JCM 12763</strain>
    </source>
</reference>
<feature type="signal peptide" evidence="1">
    <location>
        <begin position="1"/>
        <end position="27"/>
    </location>
</feature>
<sequence>MFKSKRIAAAAGVLGGVALIGAGAVQAAGVEGPDSCLKDSKGDVRCEQVREYRLPADTQGKVRFANEQRQTCSGSGVEVSCVNGAVLGGGKV</sequence>
<dbReference type="RefSeq" id="WP_386393647.1">
    <property type="nucleotide sequence ID" value="NZ_JBHSPT010000010.1"/>
</dbReference>
<proteinExistence type="predicted"/>
<comment type="caution">
    <text evidence="2">The sequence shown here is derived from an EMBL/GenBank/DDBJ whole genome shotgun (WGS) entry which is preliminary data.</text>
</comment>
<organism evidence="2 3">
    <name type="scientific">Streptomyces pratens</name>
    <dbReference type="NCBI Taxonomy" id="887456"/>
    <lineage>
        <taxon>Bacteria</taxon>
        <taxon>Bacillati</taxon>
        <taxon>Actinomycetota</taxon>
        <taxon>Actinomycetes</taxon>
        <taxon>Kitasatosporales</taxon>
        <taxon>Streptomycetaceae</taxon>
        <taxon>Streptomyces</taxon>
    </lineage>
</organism>
<accession>A0ABW1LV78</accession>
<dbReference type="EMBL" id="JBHSPT010000010">
    <property type="protein sequence ID" value="MFC6054792.1"/>
    <property type="molecule type" value="Genomic_DNA"/>
</dbReference>
<evidence type="ECO:0000313" key="3">
    <source>
        <dbReference type="Proteomes" id="UP001596242"/>
    </source>
</evidence>
<dbReference type="Proteomes" id="UP001596242">
    <property type="component" value="Unassembled WGS sequence"/>
</dbReference>
<gene>
    <name evidence="2" type="ORF">ACFP50_04725</name>
</gene>
<evidence type="ECO:0000256" key="1">
    <source>
        <dbReference type="SAM" id="SignalP"/>
    </source>
</evidence>
<feature type="chain" id="PRO_5046046441" description="Secreted protein" evidence="1">
    <location>
        <begin position="28"/>
        <end position="92"/>
    </location>
</feature>
<evidence type="ECO:0000313" key="2">
    <source>
        <dbReference type="EMBL" id="MFC6054792.1"/>
    </source>
</evidence>
<name>A0ABW1LV78_9ACTN</name>
<keyword evidence="1" id="KW-0732">Signal</keyword>
<protein>
    <recommendedName>
        <fullName evidence="4">Secreted protein</fullName>
    </recommendedName>
</protein>
<evidence type="ECO:0008006" key="4">
    <source>
        <dbReference type="Google" id="ProtNLM"/>
    </source>
</evidence>